<proteinExistence type="predicted"/>
<gene>
    <name evidence="1" type="ORF">A6K24_12610</name>
</gene>
<dbReference type="AlphaFoldDB" id="A0A179SLB9"/>
<name>A0A179SLB9_9BACI</name>
<sequence length="97" mass="11258">MTNEPFDIETLKLISNKLDYIYSIAKSNYKDNPELMDTIENLAKAANMFANIKIQELKGHVVTSHPQGFILLKLANSYSRMKDYEKKKETDFPAWEL</sequence>
<dbReference type="Proteomes" id="UP000078534">
    <property type="component" value="Unassembled WGS sequence"/>
</dbReference>
<dbReference type="EMBL" id="LWSG01000045">
    <property type="protein sequence ID" value="OAS82487.1"/>
    <property type="molecule type" value="Genomic_DNA"/>
</dbReference>
<evidence type="ECO:0000313" key="1">
    <source>
        <dbReference type="EMBL" id="OAS82487.1"/>
    </source>
</evidence>
<protein>
    <submittedName>
        <fullName evidence="1">Uncharacterized protein</fullName>
    </submittedName>
</protein>
<organism evidence="1 2">
    <name type="scientific">Metabacillus litoralis</name>
    <dbReference type="NCBI Taxonomy" id="152268"/>
    <lineage>
        <taxon>Bacteria</taxon>
        <taxon>Bacillati</taxon>
        <taxon>Bacillota</taxon>
        <taxon>Bacilli</taxon>
        <taxon>Bacillales</taxon>
        <taxon>Bacillaceae</taxon>
        <taxon>Metabacillus</taxon>
    </lineage>
</organism>
<keyword evidence="2" id="KW-1185">Reference proteome</keyword>
<reference evidence="2" key="1">
    <citation type="submission" date="2016-04" db="EMBL/GenBank/DDBJ databases">
        <authorList>
            <person name="Lyu Z."/>
            <person name="Lyu W."/>
        </authorList>
    </citation>
    <scope>NUCLEOTIDE SEQUENCE [LARGE SCALE GENOMIC DNA]</scope>
    <source>
        <strain evidence="2">C44</strain>
    </source>
</reference>
<dbReference type="OrthoDB" id="2879344at2"/>
<evidence type="ECO:0000313" key="2">
    <source>
        <dbReference type="Proteomes" id="UP000078534"/>
    </source>
</evidence>
<comment type="caution">
    <text evidence="1">The sequence shown here is derived from an EMBL/GenBank/DDBJ whole genome shotgun (WGS) entry which is preliminary data.</text>
</comment>
<accession>A0A179SLB9</accession>
<dbReference type="RefSeq" id="WP_066339879.1">
    <property type="nucleotide sequence ID" value="NZ_LWSG01000045.1"/>
</dbReference>